<dbReference type="InterPro" id="IPR009057">
    <property type="entry name" value="Homeodomain-like_sf"/>
</dbReference>
<dbReference type="Pfam" id="PF00249">
    <property type="entry name" value="Myb_DNA-binding"/>
    <property type="match status" value="1"/>
</dbReference>
<dbReference type="GO" id="GO:0005634">
    <property type="term" value="C:nucleus"/>
    <property type="evidence" value="ECO:0007669"/>
    <property type="project" value="UniProtKB-SubCell"/>
</dbReference>
<dbReference type="CDD" id="cd00167">
    <property type="entry name" value="SANT"/>
    <property type="match status" value="1"/>
</dbReference>
<evidence type="ECO:0000256" key="7">
    <source>
        <dbReference type="SAM" id="MobiDB-lite"/>
    </source>
</evidence>
<name>A0AAD3HKN2_9CHLO</name>
<comment type="caution">
    <text evidence="10">The sequence shown here is derived from an EMBL/GenBank/DDBJ whole genome shotgun (WGS) entry which is preliminary data.</text>
</comment>
<evidence type="ECO:0000313" key="10">
    <source>
        <dbReference type="EMBL" id="GFR44121.1"/>
    </source>
</evidence>
<feature type="compositionally biased region" description="Low complexity" evidence="7">
    <location>
        <begin position="244"/>
        <end position="257"/>
    </location>
</feature>
<dbReference type="InterPro" id="IPR001005">
    <property type="entry name" value="SANT/Myb"/>
</dbReference>
<feature type="region of interest" description="Disordered" evidence="7">
    <location>
        <begin position="150"/>
        <end position="192"/>
    </location>
</feature>
<evidence type="ECO:0000259" key="8">
    <source>
        <dbReference type="PROSITE" id="PS50090"/>
    </source>
</evidence>
<feature type="domain" description="Myb-like" evidence="8">
    <location>
        <begin position="54"/>
        <end position="104"/>
    </location>
</feature>
<reference evidence="10 11" key="1">
    <citation type="journal article" date="2021" name="Sci. Rep.">
        <title>Genome sequencing of the multicellular alga Astrephomene provides insights into convergent evolution of germ-soma differentiation.</title>
        <authorList>
            <person name="Yamashita S."/>
            <person name="Yamamoto K."/>
            <person name="Matsuzaki R."/>
            <person name="Suzuki S."/>
            <person name="Yamaguchi H."/>
            <person name="Hirooka S."/>
            <person name="Minakuchi Y."/>
            <person name="Miyagishima S."/>
            <person name="Kawachi M."/>
            <person name="Toyoda A."/>
            <person name="Nozaki H."/>
        </authorList>
    </citation>
    <scope>NUCLEOTIDE SEQUENCE [LARGE SCALE GENOMIC DNA]</scope>
    <source>
        <strain evidence="10 11">NIES-4017</strain>
    </source>
</reference>
<feature type="region of interest" description="Disordered" evidence="7">
    <location>
        <begin position="220"/>
        <end position="294"/>
    </location>
</feature>
<feature type="region of interest" description="Disordered" evidence="7">
    <location>
        <begin position="355"/>
        <end position="378"/>
    </location>
</feature>
<feature type="compositionally biased region" description="Basic and acidic residues" evidence="7">
    <location>
        <begin position="150"/>
        <end position="159"/>
    </location>
</feature>
<sequence length="703" mass="74098">MVKRFREESEPCEDCATGEPQLLSENDDVSDVHLTSGGQASAVEDEGSPSHPPRSRRLRPRWTREEEAVLVEAHCALGNAWSAIAGCLPGRTTAEVKNIWHSTLRAKKLQSRSVLRTYVRVLKDRADQPAVRQRALRAARRLLRKGNAYKAEKQQRELEQQQQQQQQQEQEDASVPEEHPEEQPQPQPQQYQHLQLQLPARSPSPAALPTTAANLYHQPPQQQVQHAASESGSDGSVGLPYNMQQQQQPQQQQQQQRPRPRLVLRRTPQPQPQPQPLALPQQQQQPQQVMVARQPATAAAATAYPAGRTSAVQPCAAATSSRPASEIVSHSSLGSDWSAITAANAGHPELCWHPATTTAPATNSGTTSVRNSPSAAKPYDTREYDAAWNANVYNGTYGSASAATTTTTTTSQAAAAAAAASVAAVSAANAVSAFAARNVCAPASAAVPCNLQYNMQYPTATTTAGASANHSMNGTTASANCYGYSDAGSSGPTAAPTAWQSYNANGSASAAATINPSASAAAAAAAYFQDVSVAAAADIPADDDALFSLVDDDEWWQQMLQSGTASRNCSAGGSGASGFDVIENFPAMSSQLVMYQQNDAPGMGMGMGMGAGMGLMGVAPMQQQQPMSMSMGVAPVMGNDVMAAAPRSSYGCATASHLSYSPTVDTEQMYGSGWGYSDGGFGEVLTMGLGAIIDADLLSCLDD</sequence>
<dbReference type="PROSITE" id="PS51294">
    <property type="entry name" value="HTH_MYB"/>
    <property type="match status" value="1"/>
</dbReference>
<proteinExistence type="predicted"/>
<keyword evidence="4" id="KW-0238">DNA-binding</keyword>
<organism evidence="10 11">
    <name type="scientific">Astrephomene gubernaculifera</name>
    <dbReference type="NCBI Taxonomy" id="47775"/>
    <lineage>
        <taxon>Eukaryota</taxon>
        <taxon>Viridiplantae</taxon>
        <taxon>Chlorophyta</taxon>
        <taxon>core chlorophytes</taxon>
        <taxon>Chlorophyceae</taxon>
        <taxon>CS clade</taxon>
        <taxon>Chlamydomonadales</taxon>
        <taxon>Astrephomenaceae</taxon>
        <taxon>Astrephomene</taxon>
    </lineage>
</organism>
<dbReference type="Proteomes" id="UP001054857">
    <property type="component" value="Unassembled WGS sequence"/>
</dbReference>
<comment type="subcellular location">
    <subcellularLocation>
        <location evidence="1">Nucleus</location>
    </subcellularLocation>
</comment>
<keyword evidence="6" id="KW-0539">Nucleus</keyword>
<keyword evidence="3" id="KW-0805">Transcription regulation</keyword>
<feature type="compositionally biased region" description="Low complexity" evidence="7">
    <location>
        <begin position="355"/>
        <end position="368"/>
    </location>
</feature>
<evidence type="ECO:0000256" key="1">
    <source>
        <dbReference type="ARBA" id="ARBA00004123"/>
    </source>
</evidence>
<keyword evidence="5" id="KW-0804">Transcription</keyword>
<keyword evidence="11" id="KW-1185">Reference proteome</keyword>
<dbReference type="EMBL" id="BMAR01000007">
    <property type="protein sequence ID" value="GFR44121.1"/>
    <property type="molecule type" value="Genomic_DNA"/>
</dbReference>
<dbReference type="InterPro" id="IPR017930">
    <property type="entry name" value="Myb_dom"/>
</dbReference>
<dbReference type="SMART" id="SM00717">
    <property type="entry name" value="SANT"/>
    <property type="match status" value="1"/>
</dbReference>
<evidence type="ECO:0000256" key="6">
    <source>
        <dbReference type="ARBA" id="ARBA00023242"/>
    </source>
</evidence>
<evidence type="ECO:0000256" key="5">
    <source>
        <dbReference type="ARBA" id="ARBA00023163"/>
    </source>
</evidence>
<dbReference type="Gene3D" id="1.10.10.60">
    <property type="entry name" value="Homeodomain-like"/>
    <property type="match status" value="1"/>
</dbReference>
<feature type="domain" description="HTH myb-type" evidence="9">
    <location>
        <begin position="54"/>
        <end position="108"/>
    </location>
</feature>
<evidence type="ECO:0000313" key="11">
    <source>
        <dbReference type="Proteomes" id="UP001054857"/>
    </source>
</evidence>
<keyword evidence="2" id="KW-0677">Repeat</keyword>
<protein>
    <submittedName>
        <fullName evidence="10">Uncharacterized protein</fullName>
    </submittedName>
</protein>
<dbReference type="InterPro" id="IPR051953">
    <property type="entry name" value="Plant_SW-associated_TFs"/>
</dbReference>
<dbReference type="GO" id="GO:0003677">
    <property type="term" value="F:DNA binding"/>
    <property type="evidence" value="ECO:0007669"/>
    <property type="project" value="UniProtKB-KW"/>
</dbReference>
<evidence type="ECO:0000256" key="3">
    <source>
        <dbReference type="ARBA" id="ARBA00023015"/>
    </source>
</evidence>
<gene>
    <name evidence="10" type="ORF">Agub_g5284</name>
</gene>
<evidence type="ECO:0000256" key="2">
    <source>
        <dbReference type="ARBA" id="ARBA00022737"/>
    </source>
</evidence>
<feature type="compositionally biased region" description="Low complexity" evidence="7">
    <location>
        <begin position="278"/>
        <end position="294"/>
    </location>
</feature>
<evidence type="ECO:0000259" key="9">
    <source>
        <dbReference type="PROSITE" id="PS51294"/>
    </source>
</evidence>
<dbReference type="PROSITE" id="PS50090">
    <property type="entry name" value="MYB_LIKE"/>
    <property type="match status" value="1"/>
</dbReference>
<evidence type="ECO:0000256" key="4">
    <source>
        <dbReference type="ARBA" id="ARBA00023125"/>
    </source>
</evidence>
<dbReference type="PANTHER" id="PTHR47997">
    <property type="entry name" value="MYB DOMAIN PROTEIN 55"/>
    <property type="match status" value="1"/>
</dbReference>
<feature type="region of interest" description="Disordered" evidence="7">
    <location>
        <begin position="1"/>
        <end position="59"/>
    </location>
</feature>
<accession>A0AAD3HKN2</accession>
<dbReference type="AlphaFoldDB" id="A0AAD3HKN2"/>
<dbReference type="SUPFAM" id="SSF46689">
    <property type="entry name" value="Homeodomain-like"/>
    <property type="match status" value="1"/>
</dbReference>
<dbReference type="PANTHER" id="PTHR47997:SF75">
    <property type="entry name" value="MYB DOMAIN PROTEIN 55"/>
    <property type="match status" value="1"/>
</dbReference>